<evidence type="ECO:0000313" key="1">
    <source>
        <dbReference type="EMBL" id="EDR11391.1"/>
    </source>
</evidence>
<keyword evidence="2" id="KW-1185">Reference proteome</keyword>
<reference evidence="1 2" key="1">
    <citation type="journal article" date="2008" name="Nature">
        <title>The genome of Laccaria bicolor provides insights into mycorrhizal symbiosis.</title>
        <authorList>
            <person name="Martin F."/>
            <person name="Aerts A."/>
            <person name="Ahren D."/>
            <person name="Brun A."/>
            <person name="Danchin E.G.J."/>
            <person name="Duchaussoy F."/>
            <person name="Gibon J."/>
            <person name="Kohler A."/>
            <person name="Lindquist E."/>
            <person name="Pereda V."/>
            <person name="Salamov A."/>
            <person name="Shapiro H.J."/>
            <person name="Wuyts J."/>
            <person name="Blaudez D."/>
            <person name="Buee M."/>
            <person name="Brokstein P."/>
            <person name="Canbaeck B."/>
            <person name="Cohen D."/>
            <person name="Courty P.E."/>
            <person name="Coutinho P.M."/>
            <person name="Delaruelle C."/>
            <person name="Detter J.C."/>
            <person name="Deveau A."/>
            <person name="DiFazio S."/>
            <person name="Duplessis S."/>
            <person name="Fraissinet-Tachet L."/>
            <person name="Lucic E."/>
            <person name="Frey-Klett P."/>
            <person name="Fourrey C."/>
            <person name="Feussner I."/>
            <person name="Gay G."/>
            <person name="Grimwood J."/>
            <person name="Hoegger P.J."/>
            <person name="Jain P."/>
            <person name="Kilaru S."/>
            <person name="Labbe J."/>
            <person name="Lin Y.C."/>
            <person name="Legue V."/>
            <person name="Le Tacon F."/>
            <person name="Marmeisse R."/>
            <person name="Melayah D."/>
            <person name="Montanini B."/>
            <person name="Muratet M."/>
            <person name="Nehls U."/>
            <person name="Niculita-Hirzel H."/>
            <person name="Oudot-Le Secq M.P."/>
            <person name="Peter M."/>
            <person name="Quesneville H."/>
            <person name="Rajashekar B."/>
            <person name="Reich M."/>
            <person name="Rouhier N."/>
            <person name="Schmutz J."/>
            <person name="Yin T."/>
            <person name="Chalot M."/>
            <person name="Henrissat B."/>
            <person name="Kuees U."/>
            <person name="Lucas S."/>
            <person name="Van de Peer Y."/>
            <person name="Podila G.K."/>
            <person name="Polle A."/>
            <person name="Pukkila P.J."/>
            <person name="Richardson P.M."/>
            <person name="Rouze P."/>
            <person name="Sanders I.R."/>
            <person name="Stajich J.E."/>
            <person name="Tunlid A."/>
            <person name="Tuskan G."/>
            <person name="Grigoriev I.V."/>
        </authorList>
    </citation>
    <scope>NUCLEOTIDE SEQUENCE [LARGE SCALE GENOMIC DNA]</scope>
    <source>
        <strain evidence="2">S238N-H82 / ATCC MYA-4686</strain>
    </source>
</reference>
<gene>
    <name evidence="1" type="ORF">LACBIDRAFT_313489</name>
</gene>
<dbReference type="OrthoDB" id="3090023at2759"/>
<dbReference type="HOGENOM" id="CLU_1669663_0_0_1"/>
<dbReference type="EMBL" id="DS547095">
    <property type="protein sequence ID" value="EDR11391.1"/>
    <property type="molecule type" value="Genomic_DNA"/>
</dbReference>
<dbReference type="Proteomes" id="UP000001194">
    <property type="component" value="Unassembled WGS sequence"/>
</dbReference>
<organism evidence="2">
    <name type="scientific">Laccaria bicolor (strain S238N-H82 / ATCC MYA-4686)</name>
    <name type="common">Bicoloured deceiver</name>
    <name type="synonym">Laccaria laccata var. bicolor</name>
    <dbReference type="NCBI Taxonomy" id="486041"/>
    <lineage>
        <taxon>Eukaryota</taxon>
        <taxon>Fungi</taxon>
        <taxon>Dikarya</taxon>
        <taxon>Basidiomycota</taxon>
        <taxon>Agaricomycotina</taxon>
        <taxon>Agaricomycetes</taxon>
        <taxon>Agaricomycetidae</taxon>
        <taxon>Agaricales</taxon>
        <taxon>Agaricineae</taxon>
        <taxon>Hydnangiaceae</taxon>
        <taxon>Laccaria</taxon>
    </lineage>
</organism>
<proteinExistence type="predicted"/>
<dbReference type="STRING" id="486041.B0D046"/>
<dbReference type="GeneID" id="6073252"/>
<accession>B0D046</accession>
<dbReference type="KEGG" id="lbc:LACBIDRAFT_313489"/>
<dbReference type="AlphaFoldDB" id="B0D046"/>
<dbReference type="InParanoid" id="B0D046"/>
<evidence type="ECO:0000313" key="2">
    <source>
        <dbReference type="Proteomes" id="UP000001194"/>
    </source>
</evidence>
<name>B0D046_LACBS</name>
<sequence length="158" mass="17501">MIVTSYGMGYEDSVGQFDHQYNEQYGASLEPPNDGSELVIWSTNPNHQGLVAVIQDPHMHSETDVPLSTPLPLPVSTDPSKYFYTSPSAPLPASSCSTLSGWAFDYKYDETLHQQVHQPLTRRRQHQSRHGTKPLVGRHINISSTILISTLARTIGIG</sequence>
<protein>
    <submittedName>
        <fullName evidence="1">Predicted protein</fullName>
    </submittedName>
</protein>
<dbReference type="RefSeq" id="XP_001877288.1">
    <property type="nucleotide sequence ID" value="XM_001877253.1"/>
</dbReference>